<dbReference type="AlphaFoldDB" id="A0A0F9CTJ4"/>
<sequence length="109" mass="12910">MKVALKDGKIFDVRWKRVKDREYFGKDEGYFGDKLIDTHCYISEIQPGFEGKEKYDHLSLGRALLGNKDINVFNKAKGRKISLARALKDRFSRDDRILFWNEYKRSCKN</sequence>
<reference evidence="1" key="1">
    <citation type="journal article" date="2015" name="Nature">
        <title>Complex archaea that bridge the gap between prokaryotes and eukaryotes.</title>
        <authorList>
            <person name="Spang A."/>
            <person name="Saw J.H."/>
            <person name="Jorgensen S.L."/>
            <person name="Zaremba-Niedzwiedzka K."/>
            <person name="Martijn J."/>
            <person name="Lind A.E."/>
            <person name="van Eijk R."/>
            <person name="Schleper C."/>
            <person name="Guy L."/>
            <person name="Ettema T.J."/>
        </authorList>
    </citation>
    <scope>NUCLEOTIDE SEQUENCE</scope>
</reference>
<evidence type="ECO:0000313" key="1">
    <source>
        <dbReference type="EMBL" id="KKL08996.1"/>
    </source>
</evidence>
<accession>A0A0F9CTJ4</accession>
<gene>
    <name evidence="1" type="ORF">LCGC14_2570270</name>
</gene>
<protein>
    <submittedName>
        <fullName evidence="1">Uncharacterized protein</fullName>
    </submittedName>
</protein>
<dbReference type="EMBL" id="LAZR01042658">
    <property type="protein sequence ID" value="KKL08996.1"/>
    <property type="molecule type" value="Genomic_DNA"/>
</dbReference>
<name>A0A0F9CTJ4_9ZZZZ</name>
<comment type="caution">
    <text evidence="1">The sequence shown here is derived from an EMBL/GenBank/DDBJ whole genome shotgun (WGS) entry which is preliminary data.</text>
</comment>
<organism evidence="1">
    <name type="scientific">marine sediment metagenome</name>
    <dbReference type="NCBI Taxonomy" id="412755"/>
    <lineage>
        <taxon>unclassified sequences</taxon>
        <taxon>metagenomes</taxon>
        <taxon>ecological metagenomes</taxon>
    </lineage>
</organism>
<proteinExistence type="predicted"/>